<feature type="compositionally biased region" description="Basic residues" evidence="1">
    <location>
        <begin position="142"/>
        <end position="151"/>
    </location>
</feature>
<dbReference type="Proteomes" id="UP000076837">
    <property type="component" value="Unassembled WGS sequence"/>
</dbReference>
<feature type="chain" id="PRO_5043411004" evidence="2">
    <location>
        <begin position="19"/>
        <end position="151"/>
    </location>
</feature>
<dbReference type="AlphaFoldDB" id="A0A163J7Z3"/>
<name>A0A163J7Z3_DIDRA</name>
<dbReference type="OrthoDB" id="10527322at2759"/>
<reference evidence="3 4" key="1">
    <citation type="journal article" date="2016" name="Sci. Rep.">
        <title>Draft genome sequencing and secretome analysis of fungal phytopathogen Ascochyta rabiei provides insight into the necrotrophic effector repertoire.</title>
        <authorList>
            <person name="Verma S."/>
            <person name="Gazara R.K."/>
            <person name="Nizam S."/>
            <person name="Parween S."/>
            <person name="Chattopadhyay D."/>
            <person name="Verma P.K."/>
        </authorList>
    </citation>
    <scope>NUCLEOTIDE SEQUENCE [LARGE SCALE GENOMIC DNA]</scope>
    <source>
        <strain evidence="3 4">ArDII</strain>
    </source>
</reference>
<evidence type="ECO:0000313" key="3">
    <source>
        <dbReference type="EMBL" id="KZM26204.1"/>
    </source>
</evidence>
<evidence type="ECO:0000256" key="2">
    <source>
        <dbReference type="SAM" id="SignalP"/>
    </source>
</evidence>
<sequence length="151" mass="16839">MKITIFLTIGTLFTAAAASAPNPSNTNININAAPRPAIFKSRVSSTLDARALFRLTIAEHAALQDRSNAAHDASTDAVNARSAVSGMSRKARTQPRSNHQPTDSSRHSQRRTTDDNNEMRTRRSGMLKARRQRARSTEQQRRTLRFLPSRR</sequence>
<feature type="region of interest" description="Disordered" evidence="1">
    <location>
        <begin position="64"/>
        <end position="151"/>
    </location>
</feature>
<proteinExistence type="predicted"/>
<keyword evidence="4" id="KW-1185">Reference proteome</keyword>
<evidence type="ECO:0000313" key="4">
    <source>
        <dbReference type="Proteomes" id="UP000076837"/>
    </source>
</evidence>
<comment type="caution">
    <text evidence="3">The sequence shown here is derived from an EMBL/GenBank/DDBJ whole genome shotgun (WGS) entry which is preliminary data.</text>
</comment>
<feature type="compositionally biased region" description="Basic and acidic residues" evidence="1">
    <location>
        <begin position="111"/>
        <end position="121"/>
    </location>
</feature>
<keyword evidence="2" id="KW-0732">Signal</keyword>
<accession>A0A163J7Z3</accession>
<evidence type="ECO:0000256" key="1">
    <source>
        <dbReference type="SAM" id="MobiDB-lite"/>
    </source>
</evidence>
<feature type="compositionally biased region" description="Basic residues" evidence="1">
    <location>
        <begin position="122"/>
        <end position="134"/>
    </location>
</feature>
<feature type="signal peptide" evidence="2">
    <location>
        <begin position="1"/>
        <end position="18"/>
    </location>
</feature>
<gene>
    <name evidence="3" type="ORF">ST47_g2619</name>
</gene>
<feature type="compositionally biased region" description="Polar residues" evidence="1">
    <location>
        <begin position="94"/>
        <end position="103"/>
    </location>
</feature>
<dbReference type="EMBL" id="JYNV01000112">
    <property type="protein sequence ID" value="KZM26204.1"/>
    <property type="molecule type" value="Genomic_DNA"/>
</dbReference>
<protein>
    <submittedName>
        <fullName evidence="3">Uncharacterized protein</fullName>
    </submittedName>
</protein>
<organism evidence="3 4">
    <name type="scientific">Didymella rabiei</name>
    <name type="common">Chickpea ascochyta blight fungus</name>
    <name type="synonym">Mycosphaerella rabiei</name>
    <dbReference type="NCBI Taxonomy" id="5454"/>
    <lineage>
        <taxon>Eukaryota</taxon>
        <taxon>Fungi</taxon>
        <taxon>Dikarya</taxon>
        <taxon>Ascomycota</taxon>
        <taxon>Pezizomycotina</taxon>
        <taxon>Dothideomycetes</taxon>
        <taxon>Pleosporomycetidae</taxon>
        <taxon>Pleosporales</taxon>
        <taxon>Pleosporineae</taxon>
        <taxon>Didymellaceae</taxon>
        <taxon>Ascochyta</taxon>
    </lineage>
</organism>